<evidence type="ECO:0000256" key="4">
    <source>
        <dbReference type="ARBA" id="ARBA00022452"/>
    </source>
</evidence>
<evidence type="ECO:0000256" key="12">
    <source>
        <dbReference type="PROSITE-ProRule" id="PRU01360"/>
    </source>
</evidence>
<dbReference type="PANTHER" id="PTHR30069:SF42">
    <property type="entry name" value="FERRIC AEROBACTIN RECEPTOR"/>
    <property type="match status" value="1"/>
</dbReference>
<keyword evidence="7" id="KW-0408">Iron</keyword>
<dbReference type="RefSeq" id="WP_193909974.1">
    <property type="nucleotide sequence ID" value="NZ_PRDL01000001.1"/>
</dbReference>
<keyword evidence="16" id="KW-1185">Reference proteome</keyword>
<dbReference type="Gene3D" id="3.55.50.30">
    <property type="match status" value="1"/>
</dbReference>
<sequence>MFENPNRFRYSLRRLPVRRAATHTAIFMLAGLSFGSVMLVPVAEAQASVQQQQLKNYQLEAGPLEPALLAFAGQAGVNLSVSSHHLQGLQTNGLRGQFSVEAGFAVLLENSGLQAVPLGAGNYSLQEKPQEASSDGTLPVVNVSGRTQSDVVASSRQSTILEKEELDTLRQGSDSLATLLSKAVPGMGSSSHTITDFGQTLRGREMLILVDGIPLNTNRGSSRNLANINAADVEQIEVLRGSSAIYGSGAAGGIVAVRTRQGEGETRSTTTITGLSPLSRLDTAGLGGELQHYISGAEQRVDYSLSLGARHIGSSFDAKGNRIAPEPSQGDLFDADAYSLAAKVGYKPDNHQRVQFSASYYDAQQDTDYASDPSVAKLAPGSVPARAIRGLDLAEQNQVRNTLVGLDYEHRNLGGHTLAAQIYYRDFFTRFAPFDGRNIPVRGAQVDQATQNSEVFGGRLTIKSPLGEQNKTRLVWGVDYHDERTSMPIDTFDASLYDQSGGLVFKKTGKLVYMPAVTTRAAGAFAQLQHRFNEKWSLEVGSRYDQAEGSFDDFMPLSQLNVASPGKVKGGTVDYDSWTHNAGVVFAMSKTQEIYASFSQGFQLPDIGLQVRNASLAFNIRSSDLQAIKIDSSELGWRGSWSNTLATISVFESSSDLGGVQSFNNGLRLTRTSERIHGIEGGIDYFTADDRWHAGSSVTWMKGREKGQTATAYQDMPGSRIPPLKLTAYVEYRPTDAWSHRLQSTTYRGKDYRLNGVVGFSRRDTSGYTTLDLVSQWKISDESQVVFGVENLLNRYYYPMYSQLLRSDSNTSHLPASGAVMKISYTHNW</sequence>
<evidence type="ECO:0000256" key="3">
    <source>
        <dbReference type="ARBA" id="ARBA00022448"/>
    </source>
</evidence>
<evidence type="ECO:0000256" key="8">
    <source>
        <dbReference type="ARBA" id="ARBA00023077"/>
    </source>
</evidence>
<dbReference type="SMART" id="SM00965">
    <property type="entry name" value="STN"/>
    <property type="match status" value="1"/>
</dbReference>
<evidence type="ECO:0000256" key="6">
    <source>
        <dbReference type="ARBA" id="ARBA00022692"/>
    </source>
</evidence>
<dbReference type="Pfam" id="PF00593">
    <property type="entry name" value="TonB_dep_Rec_b-barrel"/>
    <property type="match status" value="1"/>
</dbReference>
<comment type="similarity">
    <text evidence="2 12 13">Belongs to the TonB-dependent receptor family.</text>
</comment>
<keyword evidence="4 12" id="KW-1134">Transmembrane beta strand</keyword>
<dbReference type="AlphaFoldDB" id="A0A928V880"/>
<dbReference type="Proteomes" id="UP000652567">
    <property type="component" value="Unassembled WGS sequence"/>
</dbReference>
<evidence type="ECO:0000313" key="15">
    <source>
        <dbReference type="EMBL" id="MBE8717859.1"/>
    </source>
</evidence>
<keyword evidence="6 12" id="KW-0812">Transmembrane</keyword>
<dbReference type="PROSITE" id="PS52016">
    <property type="entry name" value="TONB_DEPENDENT_REC_3"/>
    <property type="match status" value="1"/>
</dbReference>
<evidence type="ECO:0000256" key="10">
    <source>
        <dbReference type="ARBA" id="ARBA00023170"/>
    </source>
</evidence>
<keyword evidence="5" id="KW-0406">Ion transport</keyword>
<dbReference type="EMBL" id="PRDL01000001">
    <property type="protein sequence ID" value="MBE8717859.1"/>
    <property type="molecule type" value="Genomic_DNA"/>
</dbReference>
<dbReference type="InterPro" id="IPR012910">
    <property type="entry name" value="Plug_dom"/>
</dbReference>
<evidence type="ECO:0000256" key="9">
    <source>
        <dbReference type="ARBA" id="ARBA00023136"/>
    </source>
</evidence>
<evidence type="ECO:0000256" key="11">
    <source>
        <dbReference type="ARBA" id="ARBA00023237"/>
    </source>
</evidence>
<evidence type="ECO:0000313" key="16">
    <source>
        <dbReference type="Proteomes" id="UP000652567"/>
    </source>
</evidence>
<evidence type="ECO:0000256" key="7">
    <source>
        <dbReference type="ARBA" id="ARBA00023004"/>
    </source>
</evidence>
<accession>A0A928V880</accession>
<dbReference type="NCBIfam" id="TIGR01783">
    <property type="entry name" value="TonB-siderophor"/>
    <property type="match status" value="1"/>
</dbReference>
<dbReference type="GO" id="GO:0038023">
    <property type="term" value="F:signaling receptor activity"/>
    <property type="evidence" value="ECO:0007669"/>
    <property type="project" value="InterPro"/>
</dbReference>
<keyword evidence="9 12" id="KW-0472">Membrane</keyword>
<comment type="subcellular location">
    <subcellularLocation>
        <location evidence="1 12">Cell outer membrane</location>
        <topology evidence="1 12">Multi-pass membrane protein</topology>
    </subcellularLocation>
</comment>
<dbReference type="SUPFAM" id="SSF56935">
    <property type="entry name" value="Porins"/>
    <property type="match status" value="1"/>
</dbReference>
<dbReference type="InterPro" id="IPR011662">
    <property type="entry name" value="Secretin/TonB_short_N"/>
</dbReference>
<dbReference type="Gene3D" id="2.170.130.10">
    <property type="entry name" value="TonB-dependent receptor, plug domain"/>
    <property type="match status" value="1"/>
</dbReference>
<dbReference type="InterPro" id="IPR010105">
    <property type="entry name" value="TonB_sidphr_rcpt"/>
</dbReference>
<organism evidence="15 16">
    <name type="scientific">Cellvibrio polysaccharolyticus</name>
    <dbReference type="NCBI Taxonomy" id="2082724"/>
    <lineage>
        <taxon>Bacteria</taxon>
        <taxon>Pseudomonadati</taxon>
        <taxon>Pseudomonadota</taxon>
        <taxon>Gammaproteobacteria</taxon>
        <taxon>Cellvibrionales</taxon>
        <taxon>Cellvibrionaceae</taxon>
        <taxon>Cellvibrio</taxon>
    </lineage>
</organism>
<keyword evidence="10 15" id="KW-0675">Receptor</keyword>
<comment type="caution">
    <text evidence="15">The sequence shown here is derived from an EMBL/GenBank/DDBJ whole genome shotgun (WGS) entry which is preliminary data.</text>
</comment>
<dbReference type="InterPro" id="IPR000531">
    <property type="entry name" value="Beta-barrel_TonB"/>
</dbReference>
<name>A0A928V880_9GAMM</name>
<evidence type="ECO:0000256" key="1">
    <source>
        <dbReference type="ARBA" id="ARBA00004571"/>
    </source>
</evidence>
<keyword evidence="11 12" id="KW-0998">Cell outer membrane</keyword>
<dbReference type="Gene3D" id="2.40.170.20">
    <property type="entry name" value="TonB-dependent receptor, beta-barrel domain"/>
    <property type="match status" value="1"/>
</dbReference>
<dbReference type="InterPro" id="IPR039426">
    <property type="entry name" value="TonB-dep_rcpt-like"/>
</dbReference>
<dbReference type="Pfam" id="PF07715">
    <property type="entry name" value="Plug"/>
    <property type="match status" value="1"/>
</dbReference>
<keyword evidence="5" id="KW-0410">Iron transport</keyword>
<gene>
    <name evidence="15" type="ORF">C4F51_11750</name>
</gene>
<keyword evidence="3 12" id="KW-0813">Transport</keyword>
<protein>
    <submittedName>
        <fullName evidence="15">TonB-dependent receptor</fullName>
    </submittedName>
</protein>
<dbReference type="GO" id="GO:0015344">
    <property type="term" value="F:siderophore uptake transmembrane transporter activity"/>
    <property type="evidence" value="ECO:0007669"/>
    <property type="project" value="TreeGrafter"/>
</dbReference>
<feature type="domain" description="Secretin/TonB short N-terminal" evidence="14">
    <location>
        <begin position="77"/>
        <end position="128"/>
    </location>
</feature>
<dbReference type="CDD" id="cd01347">
    <property type="entry name" value="ligand_gated_channel"/>
    <property type="match status" value="1"/>
</dbReference>
<keyword evidence="8 13" id="KW-0798">TonB box</keyword>
<dbReference type="InterPro" id="IPR036942">
    <property type="entry name" value="Beta-barrel_TonB_sf"/>
</dbReference>
<evidence type="ECO:0000256" key="2">
    <source>
        <dbReference type="ARBA" id="ARBA00009810"/>
    </source>
</evidence>
<dbReference type="GO" id="GO:0009279">
    <property type="term" value="C:cell outer membrane"/>
    <property type="evidence" value="ECO:0007669"/>
    <property type="project" value="UniProtKB-SubCell"/>
</dbReference>
<dbReference type="GO" id="GO:0044718">
    <property type="term" value="P:siderophore transmembrane transport"/>
    <property type="evidence" value="ECO:0007669"/>
    <property type="project" value="TreeGrafter"/>
</dbReference>
<dbReference type="PANTHER" id="PTHR30069">
    <property type="entry name" value="TONB-DEPENDENT OUTER MEMBRANE RECEPTOR"/>
    <property type="match status" value="1"/>
</dbReference>
<proteinExistence type="inferred from homology"/>
<evidence type="ECO:0000256" key="13">
    <source>
        <dbReference type="RuleBase" id="RU003357"/>
    </source>
</evidence>
<dbReference type="InterPro" id="IPR037066">
    <property type="entry name" value="Plug_dom_sf"/>
</dbReference>
<evidence type="ECO:0000259" key="14">
    <source>
        <dbReference type="SMART" id="SM00965"/>
    </source>
</evidence>
<evidence type="ECO:0000256" key="5">
    <source>
        <dbReference type="ARBA" id="ARBA00022496"/>
    </source>
</evidence>
<reference evidence="15" key="1">
    <citation type="submission" date="2018-07" db="EMBL/GenBank/DDBJ databases">
        <title>Genome assembly of strain Ka43.</title>
        <authorList>
            <person name="Kukolya J."/>
            <person name="Nagy I."/>
            <person name="Horvath B."/>
            <person name="Toth A."/>
        </authorList>
    </citation>
    <scope>NUCLEOTIDE SEQUENCE</scope>
    <source>
        <strain evidence="15">KB43</strain>
    </source>
</reference>